<proteinExistence type="predicted"/>
<dbReference type="SUPFAM" id="SSF51905">
    <property type="entry name" value="FAD/NAD(P)-binding domain"/>
    <property type="match status" value="1"/>
</dbReference>
<gene>
    <name evidence="1" type="ORF">ElyMa_000526900</name>
</gene>
<reference evidence="1 2" key="1">
    <citation type="journal article" date="2021" name="Elife">
        <title>Chloroplast acquisition without the gene transfer in kleptoplastic sea slugs, Plakobranchus ocellatus.</title>
        <authorList>
            <person name="Maeda T."/>
            <person name="Takahashi S."/>
            <person name="Yoshida T."/>
            <person name="Shimamura S."/>
            <person name="Takaki Y."/>
            <person name="Nagai Y."/>
            <person name="Toyoda A."/>
            <person name="Suzuki Y."/>
            <person name="Arimoto A."/>
            <person name="Ishii H."/>
            <person name="Satoh N."/>
            <person name="Nishiyama T."/>
            <person name="Hasebe M."/>
            <person name="Maruyama T."/>
            <person name="Minagawa J."/>
            <person name="Obokata J."/>
            <person name="Shigenobu S."/>
        </authorList>
    </citation>
    <scope>NUCLEOTIDE SEQUENCE [LARGE SCALE GENOMIC DNA]</scope>
</reference>
<dbReference type="GO" id="GO:0016651">
    <property type="term" value="F:oxidoreductase activity, acting on NAD(P)H"/>
    <property type="evidence" value="ECO:0007669"/>
    <property type="project" value="InterPro"/>
</dbReference>
<protein>
    <submittedName>
        <fullName evidence="1">Renalase-like</fullName>
    </submittedName>
</protein>
<keyword evidence="2" id="KW-1185">Reference proteome</keyword>
<dbReference type="InterPro" id="IPR036188">
    <property type="entry name" value="FAD/NAD-bd_sf"/>
</dbReference>
<dbReference type="InterPro" id="IPR040174">
    <property type="entry name" value="RNLS"/>
</dbReference>
<evidence type="ECO:0000313" key="1">
    <source>
        <dbReference type="EMBL" id="GFR78161.1"/>
    </source>
</evidence>
<dbReference type="Gene3D" id="3.50.50.60">
    <property type="entry name" value="FAD/NAD(P)-binding domain"/>
    <property type="match status" value="1"/>
</dbReference>
<organism evidence="1 2">
    <name type="scientific">Elysia marginata</name>
    <dbReference type="NCBI Taxonomy" id="1093978"/>
    <lineage>
        <taxon>Eukaryota</taxon>
        <taxon>Metazoa</taxon>
        <taxon>Spiralia</taxon>
        <taxon>Lophotrochozoa</taxon>
        <taxon>Mollusca</taxon>
        <taxon>Gastropoda</taxon>
        <taxon>Heterobranchia</taxon>
        <taxon>Euthyneura</taxon>
        <taxon>Panpulmonata</taxon>
        <taxon>Sacoglossa</taxon>
        <taxon>Placobranchoidea</taxon>
        <taxon>Plakobranchidae</taxon>
        <taxon>Elysia</taxon>
    </lineage>
</organism>
<accession>A0AAV4FYZ3</accession>
<dbReference type="Proteomes" id="UP000762676">
    <property type="component" value="Unassembled WGS sequence"/>
</dbReference>
<evidence type="ECO:0000313" key="2">
    <source>
        <dbReference type="Proteomes" id="UP000762676"/>
    </source>
</evidence>
<dbReference type="PANTHER" id="PTHR23357:SF1">
    <property type="entry name" value="RENALASE"/>
    <property type="match status" value="1"/>
</dbReference>
<dbReference type="Pfam" id="PF13450">
    <property type="entry name" value="NAD_binding_8"/>
    <property type="match status" value="1"/>
</dbReference>
<dbReference type="EMBL" id="BMAT01001010">
    <property type="protein sequence ID" value="GFR78161.1"/>
    <property type="molecule type" value="Genomic_DNA"/>
</dbReference>
<dbReference type="GO" id="GO:0005576">
    <property type="term" value="C:extracellular region"/>
    <property type="evidence" value="ECO:0007669"/>
    <property type="project" value="TreeGrafter"/>
</dbReference>
<comment type="caution">
    <text evidence="1">The sequence shown here is derived from an EMBL/GenBank/DDBJ whole genome shotgun (WGS) entry which is preliminary data.</text>
</comment>
<dbReference type="Gene3D" id="3.90.660.10">
    <property type="match status" value="1"/>
</dbReference>
<name>A0AAV4FYZ3_9GAST</name>
<sequence length="360" mass="39355">MARVLVVGAGMTGAASAAFLKQNIQGISSITIWDKGRGAGGRMSTARCPEDSTITADLGAQYITLTKEYSEKRQSLYAELIQQGLLSHLTGKIEGPNSFDEPGAQHFVTPQGVSSLVKYFINKSGAEVKYQHTVSDVSFDTDRNIAVSTQESMAGNFDIVILTLPVPQILQLKGSVHDLIDRDTDVKSGLQTVSYSSRYALAMFFPPHSSLPVSWSARYLADDPCIRFMAVDQIKRGIANDNAGQSLVVHTHVPFGLSNLEEDMDSVKTTVMDRVREVLPDLPEPLCSKFQRWRYSQIHKAYKNSPGCVTLNKEPLVILAGDGFSHSTFDGCLDSAEAVVKVVKENIELLQKQAKPTSVL</sequence>
<dbReference type="PANTHER" id="PTHR23357">
    <property type="entry name" value="RENALASE"/>
    <property type="match status" value="1"/>
</dbReference>
<dbReference type="AlphaFoldDB" id="A0AAV4FYZ3"/>